<proteinExistence type="inferred from homology"/>
<dbReference type="Gene3D" id="3.40.1080.10">
    <property type="entry name" value="Glutaconate Coenzyme A-transferase"/>
    <property type="match status" value="2"/>
</dbReference>
<dbReference type="OMA" id="GMGPHPT"/>
<dbReference type="NCBIfam" id="TIGR02428">
    <property type="entry name" value="pcaJ_scoB_fam"/>
    <property type="match status" value="1"/>
</dbReference>
<evidence type="ECO:0000313" key="5">
    <source>
        <dbReference type="EMBL" id="KAJ5071144.1"/>
    </source>
</evidence>
<keyword evidence="3" id="KW-0496">Mitochondrion</keyword>
<dbReference type="PIRSF" id="PIRSF000858">
    <property type="entry name" value="SCOT-t"/>
    <property type="match status" value="1"/>
</dbReference>
<evidence type="ECO:0000256" key="4">
    <source>
        <dbReference type="PIRSR" id="PIRSR000858-1"/>
    </source>
</evidence>
<dbReference type="InterPro" id="IPR037171">
    <property type="entry name" value="NagB/RpiA_transferase-like"/>
</dbReference>
<evidence type="ECO:0000313" key="6">
    <source>
        <dbReference type="Proteomes" id="UP001149090"/>
    </source>
</evidence>
<dbReference type="Pfam" id="PF01144">
    <property type="entry name" value="CoA_trans"/>
    <property type="match status" value="2"/>
</dbReference>
<dbReference type="InterPro" id="IPR014388">
    <property type="entry name" value="3-oxoacid_CoA-transferase"/>
</dbReference>
<comment type="caution">
    <text evidence="5">The sequence shown here is derived from an EMBL/GenBank/DDBJ whole genome shotgun (WGS) entry which is preliminary data.</text>
</comment>
<dbReference type="InterPro" id="IPR004164">
    <property type="entry name" value="CoA_transf_AS"/>
</dbReference>
<organism evidence="5 6">
    <name type="scientific">Anaeramoeba ignava</name>
    <name type="common">Anaerobic marine amoeba</name>
    <dbReference type="NCBI Taxonomy" id="1746090"/>
    <lineage>
        <taxon>Eukaryota</taxon>
        <taxon>Metamonada</taxon>
        <taxon>Anaeramoebidae</taxon>
        <taxon>Anaeramoeba</taxon>
    </lineage>
</organism>
<feature type="active site" description="5-glutamyl coenzyme A thioester intermediate" evidence="4">
    <location>
        <position position="309"/>
    </location>
</feature>
<evidence type="ECO:0000256" key="1">
    <source>
        <dbReference type="ARBA" id="ARBA00007154"/>
    </source>
</evidence>
<dbReference type="FunFam" id="3.40.1080.10:FF:000001">
    <property type="entry name" value="Succinyl-coa:3-ketoacid-coenzyme a transferase subunit b"/>
    <property type="match status" value="1"/>
</dbReference>
<protein>
    <recommendedName>
        <fullName evidence="3">Succinyl-CoA:3-ketoacid-coenzyme A transferase</fullName>
        <ecNumber evidence="3">2.8.3.5</ecNumber>
    </recommendedName>
</protein>
<dbReference type="AlphaFoldDB" id="A0A9Q0R9X6"/>
<comment type="catalytic activity">
    <reaction evidence="3">
        <text>a 3-oxo acid + succinyl-CoA = a 3-oxoacyl-CoA + succinate</text>
        <dbReference type="Rhea" id="RHEA:24564"/>
        <dbReference type="ChEBI" id="CHEBI:30031"/>
        <dbReference type="ChEBI" id="CHEBI:35973"/>
        <dbReference type="ChEBI" id="CHEBI:57292"/>
        <dbReference type="ChEBI" id="CHEBI:90726"/>
        <dbReference type="EC" id="2.8.3.5"/>
    </reaction>
</comment>
<dbReference type="InterPro" id="IPR004165">
    <property type="entry name" value="CoA_trans_fam_I"/>
</dbReference>
<dbReference type="EC" id="2.8.3.5" evidence="3"/>
<sequence length="481" mass="52167">MKKKIIIEQIIANFASKIYEDANKAIADIKDGSVLCVGGFGISGTPHQIIEKIAKNDGPKNLTIVRLLLKTKQVKKIIASYVGENGVFEKQYLEGEIELELNPQGTLAERLRAAGAGIPAFFTPAGAGTVIEHGGLVTLYGKNATVIKKSQPKESRKFNGRDYVLETAIHGDFGLIKAWKADEDGNLIFRGTARNFNPECAKSSRVCIAQVEEIVPIGTFKPDQVHLPGIFVNRIVCVPNPEKRIERLTFRDPNAKSKALKPAQILRHKMAARAAQEFKDGMNVNLGIGIPTLCAEKIPDGMKIKLQSENGLLGMGPWPQKGLEDPDWINAGKETITPLPGASIFSSSESFAMIRGGHLDLTILGAMQVSETGDLANWMIPRVLVKGMGGAMDLISSGSRVIILTEHCDKKGRPKIVSKCSLPLTGRQVADMIISEIAVFKVEKGKGLTLIEHAKGVTVDEIKSKTGCSFKVSPNLKEMNV</sequence>
<dbReference type="PROSITE" id="PS01274">
    <property type="entry name" value="COA_TRANSF_2"/>
    <property type="match status" value="1"/>
</dbReference>
<dbReference type="SUPFAM" id="SSF100950">
    <property type="entry name" value="NagB/RpiA/CoA transferase-like"/>
    <property type="match status" value="2"/>
</dbReference>
<dbReference type="OrthoDB" id="1933379at2759"/>
<gene>
    <name evidence="5" type="ORF">M0811_10628</name>
</gene>
<evidence type="ECO:0000256" key="3">
    <source>
        <dbReference type="PIRNR" id="PIRNR000858"/>
    </source>
</evidence>
<dbReference type="GO" id="GO:0046952">
    <property type="term" value="P:ketone body catabolic process"/>
    <property type="evidence" value="ECO:0007669"/>
    <property type="project" value="InterPro"/>
</dbReference>
<comment type="similarity">
    <text evidence="1 3">Belongs to the 3-oxoacid CoA-transferase family.</text>
</comment>
<dbReference type="Proteomes" id="UP001149090">
    <property type="component" value="Unassembled WGS sequence"/>
</dbReference>
<comment type="function">
    <text evidence="3">Key enzyme for ketone body catabolism. Transfers the CoA moiety from succinate to acetoacetate. Formation of the enzyme-CoA intermediate proceeds via an unstable anhydride species formed between the carboxylate groups of the enzyme and substrate.</text>
</comment>
<dbReference type="PANTHER" id="PTHR13707">
    <property type="entry name" value="KETOACID-COENZYME A TRANSFERASE"/>
    <property type="match status" value="1"/>
</dbReference>
<dbReference type="InterPro" id="IPR012791">
    <property type="entry name" value="3-oxoacid_CoA-transf_B"/>
</dbReference>
<reference evidence="5" key="1">
    <citation type="submission" date="2022-10" db="EMBL/GenBank/DDBJ databases">
        <title>Novel sulphate-reducing endosymbionts in the free-living metamonad Anaeramoeba.</title>
        <authorList>
            <person name="Jerlstrom-Hultqvist J."/>
            <person name="Cepicka I."/>
            <person name="Gallot-Lavallee L."/>
            <person name="Salas-Leiva D."/>
            <person name="Curtis B.A."/>
            <person name="Zahonova K."/>
            <person name="Pipaliya S."/>
            <person name="Dacks J."/>
            <person name="Roger A.J."/>
        </authorList>
    </citation>
    <scope>NUCLEOTIDE SEQUENCE</scope>
    <source>
        <strain evidence="5">BMAN</strain>
    </source>
</reference>
<evidence type="ECO:0000256" key="2">
    <source>
        <dbReference type="ARBA" id="ARBA00022679"/>
    </source>
</evidence>
<dbReference type="EMBL" id="JAPDFW010000091">
    <property type="protein sequence ID" value="KAJ5071144.1"/>
    <property type="molecule type" value="Genomic_DNA"/>
</dbReference>
<dbReference type="GO" id="GO:0008260">
    <property type="term" value="F:succinyl-CoA:3-oxo-acid CoA-transferase activity"/>
    <property type="evidence" value="ECO:0007669"/>
    <property type="project" value="UniProtKB-EC"/>
</dbReference>
<dbReference type="SMART" id="SM00882">
    <property type="entry name" value="CoA_trans"/>
    <property type="match status" value="2"/>
</dbReference>
<keyword evidence="6" id="KW-1185">Reference proteome</keyword>
<accession>A0A9Q0R9X6</accession>
<comment type="pathway">
    <text evidence="3">Ketone metabolism; succinyl-CoA degradation; acetoacetyl-CoA from succinyl-CoA: step 1/1.</text>
</comment>
<name>A0A9Q0R9X6_ANAIG</name>
<dbReference type="PANTHER" id="PTHR13707:SF60">
    <property type="entry name" value="ACETATE COA-TRANSFERASE SUBUNIT ALPHA"/>
    <property type="match status" value="1"/>
</dbReference>
<keyword evidence="2 3" id="KW-0808">Transferase</keyword>